<protein>
    <submittedName>
        <fullName evidence="1">HNH endonuclease signature motif containing protein</fullName>
    </submittedName>
</protein>
<name>A0ABY9HAH9_9MOLU</name>
<accession>A0ABY9HAH9</accession>
<keyword evidence="2" id="KW-1185">Reference proteome</keyword>
<reference evidence="1" key="1">
    <citation type="submission" date="2023-08" db="EMBL/GenBank/DDBJ databases">
        <title>Complete genome sequence of Mycoplasma seminis 2200.</title>
        <authorList>
            <person name="Spergser J."/>
        </authorList>
    </citation>
    <scope>NUCLEOTIDE SEQUENCE [LARGE SCALE GENOMIC DNA]</scope>
    <source>
        <strain evidence="1">2200</strain>
    </source>
</reference>
<organism evidence="1 2">
    <name type="scientific">Mycoplasma seminis</name>
    <dbReference type="NCBI Taxonomy" id="512749"/>
    <lineage>
        <taxon>Bacteria</taxon>
        <taxon>Bacillati</taxon>
        <taxon>Mycoplasmatota</taxon>
        <taxon>Mollicutes</taxon>
        <taxon>Mycoplasmataceae</taxon>
        <taxon>Mycoplasma</taxon>
    </lineage>
</organism>
<dbReference type="GO" id="GO:0004519">
    <property type="term" value="F:endonuclease activity"/>
    <property type="evidence" value="ECO:0007669"/>
    <property type="project" value="UniProtKB-KW"/>
</dbReference>
<keyword evidence="1" id="KW-0378">Hydrolase</keyword>
<dbReference type="CDD" id="cd00085">
    <property type="entry name" value="HNHc"/>
    <property type="match status" value="1"/>
</dbReference>
<evidence type="ECO:0000313" key="2">
    <source>
        <dbReference type="Proteomes" id="UP001237011"/>
    </source>
</evidence>
<dbReference type="Gene3D" id="1.10.30.50">
    <property type="match status" value="1"/>
</dbReference>
<gene>
    <name evidence="1" type="ORF">Q8852_02655</name>
</gene>
<sequence>MLNFLKQKPKLDLIIIVSTSSFDTIVQYRNKAALNDNRRKLENKWISLYQQYWARYNEQEFKNFLAQHAKNVIYLYNDSTPEELRNKVLTTLQEQLNLGDNHEKIDKEHALKLWDEKFGKNVETIKDFAGVEIKRAAYGDVNSAYGWNIDHARPVSKGGKDTKDNLVFASIKNNSEKADKFPGFKINKQNYVVVRVKGKPRTLCAYEIKKSK</sequence>
<dbReference type="Proteomes" id="UP001237011">
    <property type="component" value="Chromosome"/>
</dbReference>
<proteinExistence type="predicted"/>
<dbReference type="EMBL" id="CP132191">
    <property type="protein sequence ID" value="WLP85199.1"/>
    <property type="molecule type" value="Genomic_DNA"/>
</dbReference>
<dbReference type="InterPro" id="IPR003615">
    <property type="entry name" value="HNH_nuc"/>
</dbReference>
<keyword evidence="1" id="KW-0540">Nuclease</keyword>
<evidence type="ECO:0000313" key="1">
    <source>
        <dbReference type="EMBL" id="WLP85199.1"/>
    </source>
</evidence>
<dbReference type="RefSeq" id="WP_305937636.1">
    <property type="nucleotide sequence ID" value="NZ_CP132191.1"/>
</dbReference>
<keyword evidence="1" id="KW-0255">Endonuclease</keyword>